<feature type="transmembrane region" description="Helical" evidence="2">
    <location>
        <begin position="261"/>
        <end position="285"/>
    </location>
</feature>
<proteinExistence type="predicted"/>
<evidence type="ECO:0000313" key="4">
    <source>
        <dbReference type="Proteomes" id="UP000307087"/>
    </source>
</evidence>
<feature type="transmembrane region" description="Helical" evidence="2">
    <location>
        <begin position="149"/>
        <end position="170"/>
    </location>
</feature>
<gene>
    <name evidence="3" type="ORF">E9934_13435</name>
</gene>
<reference evidence="3 4" key="1">
    <citation type="journal article" date="2009" name="Int. J. Syst. Evol. Microbiol.">
        <title>Nocardioides caeni sp. nov., isolated from wastewater.</title>
        <authorList>
            <person name="Yoon J.H."/>
            <person name="Kang S.J."/>
            <person name="Park S."/>
            <person name="Kim W."/>
            <person name="Oh T.K."/>
        </authorList>
    </citation>
    <scope>NUCLEOTIDE SEQUENCE [LARGE SCALE GENOMIC DNA]</scope>
    <source>
        <strain evidence="3 4">DSM 23134</strain>
    </source>
</reference>
<protein>
    <submittedName>
        <fullName evidence="3">Uncharacterized protein</fullName>
    </submittedName>
</protein>
<keyword evidence="2" id="KW-0812">Transmembrane</keyword>
<dbReference type="Pfam" id="PF19877">
    <property type="entry name" value="DUF6350"/>
    <property type="match status" value="1"/>
</dbReference>
<dbReference type="RefSeq" id="WP_136563414.1">
    <property type="nucleotide sequence ID" value="NZ_BAABLS010000004.1"/>
</dbReference>
<feature type="transmembrane region" description="Helical" evidence="2">
    <location>
        <begin position="329"/>
        <end position="345"/>
    </location>
</feature>
<keyword evidence="2" id="KW-0472">Membrane</keyword>
<feature type="compositionally biased region" description="Low complexity" evidence="1">
    <location>
        <begin position="1"/>
        <end position="10"/>
    </location>
</feature>
<dbReference type="AlphaFoldDB" id="A0A4S8N3W5"/>
<feature type="region of interest" description="Disordered" evidence="1">
    <location>
        <begin position="1"/>
        <end position="25"/>
    </location>
</feature>
<comment type="caution">
    <text evidence="3">The sequence shown here is derived from an EMBL/GenBank/DDBJ whole genome shotgun (WGS) entry which is preliminary data.</text>
</comment>
<name>A0A4S8N3W5_9ACTN</name>
<feature type="transmembrane region" description="Helical" evidence="2">
    <location>
        <begin position="182"/>
        <end position="206"/>
    </location>
</feature>
<keyword evidence="2" id="KW-1133">Transmembrane helix</keyword>
<feature type="transmembrane region" description="Helical" evidence="2">
    <location>
        <begin position="398"/>
        <end position="420"/>
    </location>
</feature>
<dbReference type="Proteomes" id="UP000307087">
    <property type="component" value="Unassembled WGS sequence"/>
</dbReference>
<feature type="transmembrane region" description="Helical" evidence="2">
    <location>
        <begin position="357"/>
        <end position="378"/>
    </location>
</feature>
<evidence type="ECO:0000256" key="1">
    <source>
        <dbReference type="SAM" id="MobiDB-lite"/>
    </source>
</evidence>
<evidence type="ECO:0000256" key="2">
    <source>
        <dbReference type="SAM" id="Phobius"/>
    </source>
</evidence>
<sequence>MTSLHSPSVRRSGRTGGPGGPARTDAELRRELATTRPLVPTATLGGAIAAGSTLLVGLAVAVVGWFLTDAGGEGTPSGALGVGAHAWLMAHGSTVAVEGIRITAVPLGLTLVCAWVTWRVGHRVGESVSGHGPDADGIADGARDLTVPLATLLFAVGYAVLAVVTCAVAATPASAPSPGRVVLWSLVLAGGVGAPAIAFGSGRAAIWLPACPQEVREALLVARRILVSWLLLSLVMLVGALVVDFSTAANITSQLHADAGAVLLLTLITLGVLPNAVLFSSSYLLGPGFGVGTGTTVAAGVPVVLGPLPMFPLLAALPDQGPTPWWTDWLLVLPVLLAVVAAGRVQRDRPLLAWDRAAIRGCAGGITAGFLLAVLTAFAGGAVGPGRMADVGPVAFEVLLHSIASFGIGGVAGALAVCWWQRNGGDWVRTRAAALPRRRR</sequence>
<accession>A0A4S8N3W5</accession>
<feature type="transmembrane region" description="Helical" evidence="2">
    <location>
        <begin position="99"/>
        <end position="118"/>
    </location>
</feature>
<dbReference type="EMBL" id="STGW01000009">
    <property type="protein sequence ID" value="THV10738.1"/>
    <property type="molecule type" value="Genomic_DNA"/>
</dbReference>
<keyword evidence="4" id="KW-1185">Reference proteome</keyword>
<feature type="transmembrane region" description="Helical" evidence="2">
    <location>
        <begin position="226"/>
        <end position="249"/>
    </location>
</feature>
<organism evidence="3 4">
    <name type="scientific">Nocardioides caeni</name>
    <dbReference type="NCBI Taxonomy" id="574700"/>
    <lineage>
        <taxon>Bacteria</taxon>
        <taxon>Bacillati</taxon>
        <taxon>Actinomycetota</taxon>
        <taxon>Actinomycetes</taxon>
        <taxon>Propionibacteriales</taxon>
        <taxon>Nocardioidaceae</taxon>
        <taxon>Nocardioides</taxon>
    </lineage>
</organism>
<evidence type="ECO:0000313" key="3">
    <source>
        <dbReference type="EMBL" id="THV10738.1"/>
    </source>
</evidence>
<feature type="transmembrane region" description="Helical" evidence="2">
    <location>
        <begin position="38"/>
        <end position="67"/>
    </location>
</feature>
<dbReference type="InterPro" id="IPR045931">
    <property type="entry name" value="DUF6350"/>
</dbReference>
<dbReference type="OrthoDB" id="3742900at2"/>